<dbReference type="Proteomes" id="UP000257706">
    <property type="component" value="Unassembled WGS sequence"/>
</dbReference>
<evidence type="ECO:0000256" key="1">
    <source>
        <dbReference type="SAM" id="MobiDB-lite"/>
    </source>
</evidence>
<evidence type="ECO:0000313" key="4">
    <source>
        <dbReference type="EMBL" id="HAE47834.1"/>
    </source>
</evidence>
<dbReference type="GO" id="GO:0008658">
    <property type="term" value="F:penicillin binding"/>
    <property type="evidence" value="ECO:0007669"/>
    <property type="project" value="InterPro"/>
</dbReference>
<dbReference type="Pfam" id="PF00905">
    <property type="entry name" value="Transpeptidase"/>
    <property type="match status" value="1"/>
</dbReference>
<feature type="chain" id="PRO_5017801928" evidence="2">
    <location>
        <begin position="24"/>
        <end position="285"/>
    </location>
</feature>
<proteinExistence type="predicted"/>
<dbReference type="SUPFAM" id="SSF56601">
    <property type="entry name" value="beta-lactamase/transpeptidase-like"/>
    <property type="match status" value="1"/>
</dbReference>
<feature type="domain" description="Penicillin-binding protein transpeptidase" evidence="3">
    <location>
        <begin position="46"/>
        <end position="238"/>
    </location>
</feature>
<accession>A0A3B9IIY8</accession>
<organism evidence="4 5">
    <name type="scientific">Tistrella mobilis</name>
    <dbReference type="NCBI Taxonomy" id="171437"/>
    <lineage>
        <taxon>Bacteria</taxon>
        <taxon>Pseudomonadati</taxon>
        <taxon>Pseudomonadota</taxon>
        <taxon>Alphaproteobacteria</taxon>
        <taxon>Geminicoccales</taxon>
        <taxon>Geminicoccaceae</taxon>
        <taxon>Tistrella</taxon>
    </lineage>
</organism>
<evidence type="ECO:0000259" key="3">
    <source>
        <dbReference type="Pfam" id="PF00905"/>
    </source>
</evidence>
<dbReference type="InterPro" id="IPR012338">
    <property type="entry name" value="Beta-lactam/transpept-like"/>
</dbReference>
<evidence type="ECO:0000256" key="2">
    <source>
        <dbReference type="SAM" id="SignalP"/>
    </source>
</evidence>
<dbReference type="EMBL" id="DMAI01000159">
    <property type="protein sequence ID" value="HAE47834.1"/>
    <property type="molecule type" value="Genomic_DNA"/>
</dbReference>
<dbReference type="InterPro" id="IPR001460">
    <property type="entry name" value="PCN-bd_Tpept"/>
</dbReference>
<reference evidence="4 5" key="1">
    <citation type="journal article" date="2018" name="Nat. Biotechnol.">
        <title>A standardized bacterial taxonomy based on genome phylogeny substantially revises the tree of life.</title>
        <authorList>
            <person name="Parks D.H."/>
            <person name="Chuvochina M."/>
            <person name="Waite D.W."/>
            <person name="Rinke C."/>
            <person name="Skarshewski A."/>
            <person name="Chaumeil P.A."/>
            <person name="Hugenholtz P."/>
        </authorList>
    </citation>
    <scope>NUCLEOTIDE SEQUENCE [LARGE SCALE GENOMIC DNA]</scope>
    <source>
        <strain evidence="4">UBA8739</strain>
    </source>
</reference>
<keyword evidence="2" id="KW-0732">Signal</keyword>
<dbReference type="AlphaFoldDB" id="A0A3B9IIY8"/>
<gene>
    <name evidence="4" type="ORF">DCK97_10480</name>
</gene>
<feature type="signal peptide" evidence="2">
    <location>
        <begin position="1"/>
        <end position="23"/>
    </location>
</feature>
<sequence length="285" mass="30708">MPGPFRHILPALALWLPATAAGANPLTLCTLVTDPADHRVLLREGGACAVPVTPASTFKIALAVMGFETGILGDAHHPVLPWRAGYPAWRASWKQDTHPTRWIDESVVWYSQAITARLGADRFATLTRDLGYGNADVSGDPGADNGLTRSWIGSSLRISPEGQIDFLTRLITGRLPVSARTVALTREILEQSPQPQGWRVWGKTGAAKRPAADGQGADSQGAEGSRGAYGWFVGWAEQGLGDTTRRVIFTRLILDERGFRPGDPPGPHARDSLFADLFGTDGLLR</sequence>
<name>A0A3B9IIY8_9PROT</name>
<dbReference type="Gene3D" id="3.40.710.10">
    <property type="entry name" value="DD-peptidase/beta-lactamase superfamily"/>
    <property type="match status" value="1"/>
</dbReference>
<comment type="caution">
    <text evidence="4">The sequence shown here is derived from an EMBL/GenBank/DDBJ whole genome shotgun (WGS) entry which is preliminary data.</text>
</comment>
<feature type="compositionally biased region" description="Low complexity" evidence="1">
    <location>
        <begin position="212"/>
        <end position="224"/>
    </location>
</feature>
<evidence type="ECO:0000313" key="5">
    <source>
        <dbReference type="Proteomes" id="UP000257706"/>
    </source>
</evidence>
<feature type="region of interest" description="Disordered" evidence="1">
    <location>
        <begin position="195"/>
        <end position="224"/>
    </location>
</feature>
<protein>
    <submittedName>
        <fullName evidence="4">Class D beta-lactamase</fullName>
    </submittedName>
</protein>